<dbReference type="EC" id="4.2.1.20" evidence="12"/>
<proteinExistence type="inferred from homology"/>
<sequence>MLRKIVLDEDEIPREWYNILPDLPRPLPPPIDPETRSPVSPAKLERVFAKELLKQEMSADRWIPIPEEVREVYSLWRPTPLYRAVGLERYLKTPAKIYYKYEGVSPPGSHKSNTAVAQAYYNMKEGQERLTTETGAGQWGSALAFGCMLFNMKCTVYMVKVSYNQKPYRRVMMQVWGAEVVPSPSDRTNAGRSILEKDPQNPGSLGIAISEAVEDAVTHDGTKYSLGSVLNHVLMHQTVQGLEAKKQLEILDEYPDVVAGCVGGGSSFSGLFWPFYHDKVTKKAEKDVEFVATEPTACPTLTKGIYTYDHGDVARLTPLLAMYTVGSDFIPPPIHAGGLRYHGDAPTLCLLAKEGHVKAVAYDQVSVFEAATTFARTEGIVPAPEPSHTIRYVIDEALRCRRTGEKKTILFNLCGHGHFDMHAYDEFLSGKLPRWEYPESAIKDSIERLKRLYPWIEELPYLR</sequence>
<keyword evidence="8 12" id="KW-0663">Pyridoxal phosphate</keyword>
<dbReference type="PIRSF" id="PIRSF001413">
    <property type="entry name" value="Trp_syn_beta"/>
    <property type="match status" value="1"/>
</dbReference>
<evidence type="ECO:0000256" key="5">
    <source>
        <dbReference type="ARBA" id="ARBA00011270"/>
    </source>
</evidence>
<dbReference type="InterPro" id="IPR001926">
    <property type="entry name" value="TrpB-like_PALP"/>
</dbReference>
<evidence type="ECO:0000313" key="14">
    <source>
        <dbReference type="EMBL" id="PUA32014.1"/>
    </source>
</evidence>
<comment type="pathway">
    <text evidence="3 12">Amino-acid biosynthesis; L-tryptophan biosynthesis; L-tryptophan from chorismate: step 5/5.</text>
</comment>
<dbReference type="Gene3D" id="3.40.50.1100">
    <property type="match status" value="2"/>
</dbReference>
<evidence type="ECO:0000256" key="9">
    <source>
        <dbReference type="ARBA" id="ARBA00023141"/>
    </source>
</evidence>
<evidence type="ECO:0000256" key="2">
    <source>
        <dbReference type="ARBA" id="ARBA00002786"/>
    </source>
</evidence>
<evidence type="ECO:0000259" key="13">
    <source>
        <dbReference type="Pfam" id="PF00291"/>
    </source>
</evidence>
<comment type="similarity">
    <text evidence="4 12">Belongs to the TrpB family.</text>
</comment>
<evidence type="ECO:0000256" key="12">
    <source>
        <dbReference type="HAMAP-Rule" id="MF_00133"/>
    </source>
</evidence>
<dbReference type="GO" id="GO:0005737">
    <property type="term" value="C:cytoplasm"/>
    <property type="evidence" value="ECO:0007669"/>
    <property type="project" value="TreeGrafter"/>
</dbReference>
<dbReference type="GO" id="GO:0052684">
    <property type="term" value="F:L-serine hydro-lyase (adding indole, L-tryptophan-forming) activity"/>
    <property type="evidence" value="ECO:0007669"/>
    <property type="project" value="TreeGrafter"/>
</dbReference>
<evidence type="ECO:0000256" key="11">
    <source>
        <dbReference type="ARBA" id="ARBA00049047"/>
    </source>
</evidence>
<protein>
    <recommendedName>
        <fullName evidence="12">Tryptophan synthase beta chain</fullName>
        <ecNumber evidence="12">4.2.1.20</ecNumber>
    </recommendedName>
</protein>
<evidence type="ECO:0000256" key="1">
    <source>
        <dbReference type="ARBA" id="ARBA00001933"/>
    </source>
</evidence>
<gene>
    <name evidence="12" type="primary">trpB</name>
    <name evidence="14" type="ORF">B9J98_04955</name>
</gene>
<comment type="caution">
    <text evidence="14">The sequence shown here is derived from an EMBL/GenBank/DDBJ whole genome shotgun (WGS) entry which is preliminary data.</text>
</comment>
<dbReference type="InterPro" id="IPR006653">
    <property type="entry name" value="Trp_synth_b_CS"/>
</dbReference>
<dbReference type="AlphaFoldDB" id="A0A2R7Y3B7"/>
<name>A0A2R7Y3B7_9ARCH</name>
<evidence type="ECO:0000256" key="8">
    <source>
        <dbReference type="ARBA" id="ARBA00022898"/>
    </source>
</evidence>
<evidence type="ECO:0000256" key="7">
    <source>
        <dbReference type="ARBA" id="ARBA00022822"/>
    </source>
</evidence>
<reference evidence="14 15" key="1">
    <citation type="submission" date="2017-04" db="EMBL/GenBank/DDBJ databases">
        <title>Draft Aigarchaeota genome from a New Zealand hot spring.</title>
        <authorList>
            <person name="Reysenbach A.-L."/>
            <person name="Donaho J.A."/>
            <person name="Gerhart J."/>
            <person name="Kelley J.F."/>
            <person name="Kouba K."/>
            <person name="Podar M."/>
            <person name="Stott M."/>
        </authorList>
    </citation>
    <scope>NUCLEOTIDE SEQUENCE [LARGE SCALE GENOMIC DNA]</scope>
    <source>
        <strain evidence="14">NZ13_MG1</strain>
    </source>
</reference>
<dbReference type="InterPro" id="IPR036052">
    <property type="entry name" value="TrpB-like_PALP_sf"/>
</dbReference>
<dbReference type="GO" id="GO:0004834">
    <property type="term" value="F:tryptophan synthase activity"/>
    <property type="evidence" value="ECO:0007669"/>
    <property type="project" value="UniProtKB-UniRule"/>
</dbReference>
<dbReference type="Proteomes" id="UP000244066">
    <property type="component" value="Unassembled WGS sequence"/>
</dbReference>
<dbReference type="PIRSF" id="PIRSF500824">
    <property type="entry name" value="TrpB_prok"/>
    <property type="match status" value="1"/>
</dbReference>
<dbReference type="UniPathway" id="UPA00035">
    <property type="reaction ID" value="UER00044"/>
</dbReference>
<evidence type="ECO:0000256" key="6">
    <source>
        <dbReference type="ARBA" id="ARBA00022605"/>
    </source>
</evidence>
<evidence type="ECO:0000256" key="4">
    <source>
        <dbReference type="ARBA" id="ARBA00009982"/>
    </source>
</evidence>
<evidence type="ECO:0000313" key="15">
    <source>
        <dbReference type="Proteomes" id="UP000244066"/>
    </source>
</evidence>
<comment type="catalytic activity">
    <reaction evidence="11 12">
        <text>(1S,2R)-1-C-(indol-3-yl)glycerol 3-phosphate + L-serine = D-glyceraldehyde 3-phosphate + L-tryptophan + H2O</text>
        <dbReference type="Rhea" id="RHEA:10532"/>
        <dbReference type="ChEBI" id="CHEBI:15377"/>
        <dbReference type="ChEBI" id="CHEBI:33384"/>
        <dbReference type="ChEBI" id="CHEBI:57912"/>
        <dbReference type="ChEBI" id="CHEBI:58866"/>
        <dbReference type="ChEBI" id="CHEBI:59776"/>
        <dbReference type="EC" id="4.2.1.20"/>
    </reaction>
</comment>
<organism evidence="14 15">
    <name type="scientific">Candidatus Terraquivivens tikiterensis</name>
    <dbReference type="NCBI Taxonomy" id="1980982"/>
    <lineage>
        <taxon>Archaea</taxon>
        <taxon>Nitrososphaerota</taxon>
        <taxon>Candidatus Wolframiiraptoraceae</taxon>
        <taxon>Candidatus Terraquivivens</taxon>
    </lineage>
</organism>
<dbReference type="InterPro" id="IPR006316">
    <property type="entry name" value="Trp_synth_b-like"/>
</dbReference>
<accession>A0A2R7Y3B7</accession>
<dbReference type="CDD" id="cd06446">
    <property type="entry name" value="Trp-synth_B"/>
    <property type="match status" value="1"/>
</dbReference>
<dbReference type="HAMAP" id="MF_00133">
    <property type="entry name" value="Trp_synth_beta"/>
    <property type="match status" value="1"/>
</dbReference>
<dbReference type="InterPro" id="IPR006654">
    <property type="entry name" value="Trp_synth_beta"/>
</dbReference>
<keyword evidence="6 12" id="KW-0028">Amino-acid biosynthesis</keyword>
<dbReference type="NCBIfam" id="TIGR01415">
    <property type="entry name" value="trpB_rel"/>
    <property type="match status" value="1"/>
</dbReference>
<comment type="subunit">
    <text evidence="5 12">Tetramer of two alpha and two beta chains.</text>
</comment>
<dbReference type="InterPro" id="IPR023026">
    <property type="entry name" value="Trp_synth_beta/beta-like"/>
</dbReference>
<comment type="function">
    <text evidence="2 12">The beta subunit is responsible for the synthesis of L-tryptophan from indole and L-serine.</text>
</comment>
<dbReference type="SUPFAM" id="SSF53686">
    <property type="entry name" value="Tryptophan synthase beta subunit-like PLP-dependent enzymes"/>
    <property type="match status" value="1"/>
</dbReference>
<feature type="modified residue" description="N6-(pyridoxal phosphate)lysine" evidence="12">
    <location>
        <position position="111"/>
    </location>
</feature>
<dbReference type="EMBL" id="NDWU01000011">
    <property type="protein sequence ID" value="PUA32014.1"/>
    <property type="molecule type" value="Genomic_DNA"/>
</dbReference>
<keyword evidence="10 12" id="KW-0456">Lyase</keyword>
<comment type="cofactor">
    <cofactor evidence="1 12">
        <name>pyridoxal 5'-phosphate</name>
        <dbReference type="ChEBI" id="CHEBI:597326"/>
    </cofactor>
</comment>
<dbReference type="PANTHER" id="PTHR48077">
    <property type="entry name" value="TRYPTOPHAN SYNTHASE-RELATED"/>
    <property type="match status" value="1"/>
</dbReference>
<evidence type="ECO:0000256" key="10">
    <source>
        <dbReference type="ARBA" id="ARBA00023239"/>
    </source>
</evidence>
<keyword evidence="9 12" id="KW-0057">Aromatic amino acid biosynthesis</keyword>
<feature type="domain" description="Tryptophan synthase beta chain-like PALP" evidence="13">
    <location>
        <begin position="75"/>
        <end position="415"/>
    </location>
</feature>
<dbReference type="PROSITE" id="PS00168">
    <property type="entry name" value="TRP_SYNTHASE_BETA"/>
    <property type="match status" value="1"/>
</dbReference>
<keyword evidence="7 12" id="KW-0822">Tryptophan biosynthesis</keyword>
<evidence type="ECO:0000256" key="3">
    <source>
        <dbReference type="ARBA" id="ARBA00004733"/>
    </source>
</evidence>
<dbReference type="GO" id="GO:0030170">
    <property type="term" value="F:pyridoxal phosphate binding"/>
    <property type="evidence" value="ECO:0007669"/>
    <property type="project" value="InterPro"/>
</dbReference>
<dbReference type="Pfam" id="PF00291">
    <property type="entry name" value="PALP"/>
    <property type="match status" value="1"/>
</dbReference>
<dbReference type="PANTHER" id="PTHR48077:SF6">
    <property type="entry name" value="TRYPTOPHAN SYNTHASE"/>
    <property type="match status" value="1"/>
</dbReference>
<dbReference type="NCBIfam" id="NF009057">
    <property type="entry name" value="PRK12391.1"/>
    <property type="match status" value="1"/>
</dbReference>